<keyword evidence="16 22" id="KW-0472">Membrane</keyword>
<keyword evidence="5" id="KW-0723">Serine/threonine-protein kinase</keyword>
<dbReference type="FunFam" id="3.80.10.10:FF:000077">
    <property type="entry name" value="LRR receptor-like serine/threonine-protein kinase ERL1"/>
    <property type="match status" value="1"/>
</dbReference>
<evidence type="ECO:0000256" key="19">
    <source>
        <dbReference type="ARBA" id="ARBA00047899"/>
    </source>
</evidence>
<reference evidence="25 26" key="1">
    <citation type="journal article" date="2022" name="Nat. Plants">
        <title>Genomes of leafy and leafless Platanthera orchids illuminate the evolution of mycoheterotrophy.</title>
        <authorList>
            <person name="Li M.H."/>
            <person name="Liu K.W."/>
            <person name="Li Z."/>
            <person name="Lu H.C."/>
            <person name="Ye Q.L."/>
            <person name="Zhang D."/>
            <person name="Wang J.Y."/>
            <person name="Li Y.F."/>
            <person name="Zhong Z.M."/>
            <person name="Liu X."/>
            <person name="Yu X."/>
            <person name="Liu D.K."/>
            <person name="Tu X.D."/>
            <person name="Liu B."/>
            <person name="Hao Y."/>
            <person name="Liao X.Y."/>
            <person name="Jiang Y.T."/>
            <person name="Sun W.H."/>
            <person name="Chen J."/>
            <person name="Chen Y.Q."/>
            <person name="Ai Y."/>
            <person name="Zhai J.W."/>
            <person name="Wu S.S."/>
            <person name="Zhou Z."/>
            <person name="Hsiao Y.Y."/>
            <person name="Wu W.L."/>
            <person name="Chen Y.Y."/>
            <person name="Lin Y.F."/>
            <person name="Hsu J.L."/>
            <person name="Li C.Y."/>
            <person name="Wang Z.W."/>
            <person name="Zhao X."/>
            <person name="Zhong W.Y."/>
            <person name="Ma X.K."/>
            <person name="Ma L."/>
            <person name="Huang J."/>
            <person name="Chen G.Z."/>
            <person name="Huang M.Z."/>
            <person name="Huang L."/>
            <person name="Peng D.H."/>
            <person name="Luo Y.B."/>
            <person name="Zou S.Q."/>
            <person name="Chen S.P."/>
            <person name="Lan S."/>
            <person name="Tsai W.C."/>
            <person name="Van de Peer Y."/>
            <person name="Liu Z.J."/>
        </authorList>
    </citation>
    <scope>NUCLEOTIDE SEQUENCE [LARGE SCALE GENOMIC DNA]</scope>
    <source>
        <strain evidence="25">Lor287</strain>
    </source>
</reference>
<evidence type="ECO:0000256" key="2">
    <source>
        <dbReference type="ARBA" id="ARBA00008684"/>
    </source>
</evidence>
<keyword evidence="13 25" id="KW-0418">Kinase</keyword>
<keyword evidence="6" id="KW-0597">Phosphoprotein</keyword>
<dbReference type="GO" id="GO:0006952">
    <property type="term" value="P:defense response"/>
    <property type="evidence" value="ECO:0007669"/>
    <property type="project" value="UniProtKB-ARBA"/>
</dbReference>
<keyword evidence="17 25" id="KW-0675">Receptor</keyword>
<keyword evidence="9 22" id="KW-0812">Transmembrane</keyword>
<evidence type="ECO:0000256" key="9">
    <source>
        <dbReference type="ARBA" id="ARBA00022692"/>
    </source>
</evidence>
<keyword evidence="26" id="KW-1185">Reference proteome</keyword>
<keyword evidence="14 21" id="KW-0067">ATP-binding</keyword>
<evidence type="ECO:0000313" key="25">
    <source>
        <dbReference type="EMBL" id="KAK8914352.1"/>
    </source>
</evidence>
<accession>A0AAP0AU45</accession>
<protein>
    <recommendedName>
        <fullName evidence="3">non-specific serine/threonine protein kinase</fullName>
        <ecNumber evidence="3">2.7.11.1</ecNumber>
    </recommendedName>
</protein>
<dbReference type="AlphaFoldDB" id="A0AAP0AU45"/>
<evidence type="ECO:0000256" key="8">
    <source>
        <dbReference type="ARBA" id="ARBA00022679"/>
    </source>
</evidence>
<name>A0AAP0AU45_9ASPA</name>
<dbReference type="InterPro" id="IPR011009">
    <property type="entry name" value="Kinase-like_dom_sf"/>
</dbReference>
<dbReference type="PROSITE" id="PS00108">
    <property type="entry name" value="PROTEIN_KINASE_ST"/>
    <property type="match status" value="1"/>
</dbReference>
<feature type="signal peptide" evidence="23">
    <location>
        <begin position="1"/>
        <end position="23"/>
    </location>
</feature>
<dbReference type="GO" id="GO:0051707">
    <property type="term" value="P:response to other organism"/>
    <property type="evidence" value="ECO:0007669"/>
    <property type="project" value="UniProtKB-ARBA"/>
</dbReference>
<dbReference type="PROSITE" id="PS00107">
    <property type="entry name" value="PROTEIN_KINASE_ATP"/>
    <property type="match status" value="1"/>
</dbReference>
<dbReference type="InterPro" id="IPR008271">
    <property type="entry name" value="Ser/Thr_kinase_AS"/>
</dbReference>
<feature type="domain" description="Protein kinase" evidence="24">
    <location>
        <begin position="690"/>
        <end position="971"/>
    </location>
</feature>
<gene>
    <name evidence="25" type="primary">HSL1</name>
    <name evidence="25" type="ORF">KSP39_PZI024201</name>
</gene>
<keyword evidence="18" id="KW-0325">Glycoprotein</keyword>
<evidence type="ECO:0000256" key="11">
    <source>
        <dbReference type="ARBA" id="ARBA00022737"/>
    </source>
</evidence>
<dbReference type="Pfam" id="PF00069">
    <property type="entry name" value="Pkinase"/>
    <property type="match status" value="1"/>
</dbReference>
<dbReference type="PROSITE" id="PS50011">
    <property type="entry name" value="PROTEIN_KINASE_DOM"/>
    <property type="match status" value="1"/>
</dbReference>
<comment type="catalytic activity">
    <reaction evidence="19">
        <text>L-threonyl-[protein] + ATP = O-phospho-L-threonyl-[protein] + ADP + H(+)</text>
        <dbReference type="Rhea" id="RHEA:46608"/>
        <dbReference type="Rhea" id="RHEA-COMP:11060"/>
        <dbReference type="Rhea" id="RHEA-COMP:11605"/>
        <dbReference type="ChEBI" id="CHEBI:15378"/>
        <dbReference type="ChEBI" id="CHEBI:30013"/>
        <dbReference type="ChEBI" id="CHEBI:30616"/>
        <dbReference type="ChEBI" id="CHEBI:61977"/>
        <dbReference type="ChEBI" id="CHEBI:456216"/>
        <dbReference type="EC" id="2.7.11.1"/>
    </reaction>
</comment>
<comment type="caution">
    <text evidence="25">The sequence shown here is derived from an EMBL/GenBank/DDBJ whole genome shotgun (WGS) entry which is preliminary data.</text>
</comment>
<dbReference type="SUPFAM" id="SSF56112">
    <property type="entry name" value="Protein kinase-like (PK-like)"/>
    <property type="match status" value="1"/>
</dbReference>
<dbReference type="Pfam" id="PF23598">
    <property type="entry name" value="LRR_14"/>
    <property type="match status" value="1"/>
</dbReference>
<evidence type="ECO:0000313" key="26">
    <source>
        <dbReference type="Proteomes" id="UP001418222"/>
    </source>
</evidence>
<dbReference type="Gene3D" id="3.30.200.20">
    <property type="entry name" value="Phosphorylase Kinase, domain 1"/>
    <property type="match status" value="1"/>
</dbReference>
<evidence type="ECO:0000256" key="17">
    <source>
        <dbReference type="ARBA" id="ARBA00023170"/>
    </source>
</evidence>
<proteinExistence type="inferred from homology"/>
<evidence type="ECO:0000256" key="10">
    <source>
        <dbReference type="ARBA" id="ARBA00022729"/>
    </source>
</evidence>
<dbReference type="EMBL" id="JBBWWQ010000021">
    <property type="protein sequence ID" value="KAK8914352.1"/>
    <property type="molecule type" value="Genomic_DNA"/>
</dbReference>
<dbReference type="Proteomes" id="UP001418222">
    <property type="component" value="Unassembled WGS sequence"/>
</dbReference>
<dbReference type="InterPro" id="IPR000719">
    <property type="entry name" value="Prot_kinase_dom"/>
</dbReference>
<evidence type="ECO:0000256" key="23">
    <source>
        <dbReference type="SAM" id="SignalP"/>
    </source>
</evidence>
<dbReference type="GO" id="GO:0005886">
    <property type="term" value="C:plasma membrane"/>
    <property type="evidence" value="ECO:0007669"/>
    <property type="project" value="UniProtKB-SubCell"/>
</dbReference>
<dbReference type="InterPro" id="IPR003591">
    <property type="entry name" value="Leu-rich_rpt_typical-subtyp"/>
</dbReference>
<evidence type="ECO:0000256" key="12">
    <source>
        <dbReference type="ARBA" id="ARBA00022741"/>
    </source>
</evidence>
<dbReference type="InterPro" id="IPR017441">
    <property type="entry name" value="Protein_kinase_ATP_BS"/>
</dbReference>
<evidence type="ECO:0000256" key="22">
    <source>
        <dbReference type="SAM" id="Phobius"/>
    </source>
</evidence>
<dbReference type="InterPro" id="IPR001611">
    <property type="entry name" value="Leu-rich_rpt"/>
</dbReference>
<evidence type="ECO:0000256" key="14">
    <source>
        <dbReference type="ARBA" id="ARBA00022840"/>
    </source>
</evidence>
<sequence>MLLLPTLIAAALLSLQLCPIASSLNQEGLYLLQAKSGLFDTDNSLAGWNPRDNTPCNWTGILCSSSSVNSINLSNLNIAGPFPSDLCKLPNLSFLSLSFNYINSSLPFSSLLPCTSLTHLDLSQNLLVGLLPSSLPSLPLLQYLDLSGNNFSGNIPPSFALFPSLQVLSLTANLLNATIPPFLGNLSSLRQLNLSYNPFSHGRIPSSLANLTNLETLWLAGCGLVGDIPPSLGGLAKLTNLDLSGNFLTGSIPGTLAGLASVIQIELYSNSLNGSLPAGLSNLSALRRIDASMNHLSGSIPDDIFSIPNLENLHLYQNKLIGSVPGTAAGARHLSDLRLFENQLSGPLPDGLGAHSPLMFLDLSNNQISGEIPRGICDGGVLQELLLIDNFFSGTLPPGLGHCRNLNRMRLRNNLFSGDVPAGVWGLPHVFLLELSNNSFSGIISPDISGAGNLSQLLISLNHFTGNIPTEVGSLSKLYEFSASDNRLTGSLPDSLGKLIELEQLDLHNNLLSGELPTVVVQSWSKLTLLNLANNHLTGRILADLGSLPVLNYLDLSGNDFTGEIPPQLQNLKLNQLNLSNNQLSGSIPPMLHNEAYKTSFLGNPALCTDLSGRCQISTSNSSWKRTKSAWLIRVIFILTALILIAGIALFYRKYTKLKKAKKEQEKSSKWTLTSFHKLGFSEYEIMDLLDEDNVIGSGASGKVYRVVLSSGEAVAVKKLWRSSKSNAGSHEEAVDDAFEAEVATLGKIRHKNIVKLWCCCAHKDCKLLVYEYMINGSLGDLLHSKKASVLNWPARYRIAVDAAEGLCYLHHDCLPPIVHRDIKSNNILLDAGLGAKVADFGVAKVVENFDKGPRSMSVIAGSCGYIAPEYAYTLRVNEKSDIYSFGVVILELVTGKLPVDPEFGEKDLVKWVCGTIQQKGEEHVIDTTLDVRCYGEEIAKVLRVGLLCTSSLPINRPSMRRVVKMLHELSGEPKPKPLPKDGMLSPYYIEDEQSIIGSENQQEIMRKIT</sequence>
<dbReference type="GO" id="GO:0009791">
    <property type="term" value="P:post-embryonic development"/>
    <property type="evidence" value="ECO:0007669"/>
    <property type="project" value="UniProtKB-ARBA"/>
</dbReference>
<dbReference type="Pfam" id="PF00560">
    <property type="entry name" value="LRR_1"/>
    <property type="match status" value="6"/>
</dbReference>
<dbReference type="GO" id="GO:0005524">
    <property type="term" value="F:ATP binding"/>
    <property type="evidence" value="ECO:0007669"/>
    <property type="project" value="UniProtKB-UniRule"/>
</dbReference>
<dbReference type="InterPro" id="IPR055414">
    <property type="entry name" value="LRR_R13L4/SHOC2-like"/>
</dbReference>
<dbReference type="PANTHER" id="PTHR48053:SF159">
    <property type="entry name" value="PROTEIN KINASE DOMAIN-CONTAINING PROTEIN"/>
    <property type="match status" value="1"/>
</dbReference>
<dbReference type="InterPro" id="IPR032675">
    <property type="entry name" value="LRR_dom_sf"/>
</dbReference>
<comment type="similarity">
    <text evidence="2">Belongs to the protein kinase superfamily. Ser/Thr protein kinase family.</text>
</comment>
<dbReference type="Gene3D" id="1.10.510.10">
    <property type="entry name" value="Transferase(Phosphotransferase) domain 1"/>
    <property type="match status" value="1"/>
</dbReference>
<dbReference type="InterPro" id="IPR013210">
    <property type="entry name" value="LRR_N_plant-typ"/>
</dbReference>
<dbReference type="PANTHER" id="PTHR48053">
    <property type="entry name" value="LEUCINE RICH REPEAT FAMILY PROTEIN, EXPRESSED"/>
    <property type="match status" value="1"/>
</dbReference>
<keyword evidence="10 23" id="KW-0732">Signal</keyword>
<evidence type="ECO:0000256" key="15">
    <source>
        <dbReference type="ARBA" id="ARBA00022989"/>
    </source>
</evidence>
<dbReference type="SMART" id="SM00369">
    <property type="entry name" value="LRR_TYP"/>
    <property type="match status" value="10"/>
</dbReference>
<dbReference type="InterPro" id="IPR051716">
    <property type="entry name" value="Plant_RL_S/T_kinase"/>
</dbReference>
<feature type="transmembrane region" description="Helical" evidence="22">
    <location>
        <begin position="631"/>
        <end position="652"/>
    </location>
</feature>
<dbReference type="FunFam" id="3.30.200.20:FF:000513">
    <property type="entry name" value="Receptor-like protein kinase HSL1"/>
    <property type="match status" value="1"/>
</dbReference>
<evidence type="ECO:0000256" key="16">
    <source>
        <dbReference type="ARBA" id="ARBA00023136"/>
    </source>
</evidence>
<keyword evidence="8" id="KW-0808">Transferase</keyword>
<keyword evidence="11" id="KW-0677">Repeat</keyword>
<evidence type="ECO:0000256" key="20">
    <source>
        <dbReference type="ARBA" id="ARBA00048679"/>
    </source>
</evidence>
<dbReference type="Gene3D" id="3.80.10.10">
    <property type="entry name" value="Ribonuclease Inhibitor"/>
    <property type="match status" value="4"/>
</dbReference>
<dbReference type="PROSITE" id="PS51450">
    <property type="entry name" value="LRR"/>
    <property type="match status" value="1"/>
</dbReference>
<evidence type="ECO:0000256" key="21">
    <source>
        <dbReference type="PROSITE-ProRule" id="PRU10141"/>
    </source>
</evidence>
<keyword evidence="4" id="KW-1003">Cell membrane</keyword>
<feature type="binding site" evidence="21">
    <location>
        <position position="719"/>
    </location>
    <ligand>
        <name>ATP</name>
        <dbReference type="ChEBI" id="CHEBI:30616"/>
    </ligand>
</feature>
<dbReference type="FunFam" id="1.10.510.10:FF:000201">
    <property type="entry name" value="Leucine-rich repeat receptor-like serine/threonine-protein kinase"/>
    <property type="match status" value="1"/>
</dbReference>
<dbReference type="Pfam" id="PF08263">
    <property type="entry name" value="LRRNT_2"/>
    <property type="match status" value="1"/>
</dbReference>
<dbReference type="SUPFAM" id="SSF52047">
    <property type="entry name" value="RNI-like"/>
    <property type="match status" value="1"/>
</dbReference>
<keyword evidence="15 22" id="KW-1133">Transmembrane helix</keyword>
<dbReference type="FunFam" id="3.80.10.10:FF:000215">
    <property type="entry name" value="Receptor-like protein kinase HSL1"/>
    <property type="match status" value="1"/>
</dbReference>
<evidence type="ECO:0000256" key="6">
    <source>
        <dbReference type="ARBA" id="ARBA00022553"/>
    </source>
</evidence>
<dbReference type="GO" id="GO:0004674">
    <property type="term" value="F:protein serine/threonine kinase activity"/>
    <property type="evidence" value="ECO:0007669"/>
    <property type="project" value="UniProtKB-KW"/>
</dbReference>
<dbReference type="SUPFAM" id="SSF52058">
    <property type="entry name" value="L domain-like"/>
    <property type="match status" value="1"/>
</dbReference>
<evidence type="ECO:0000256" key="5">
    <source>
        <dbReference type="ARBA" id="ARBA00022527"/>
    </source>
</evidence>
<feature type="chain" id="PRO_5043021883" description="non-specific serine/threonine protein kinase" evidence="23">
    <location>
        <begin position="24"/>
        <end position="1010"/>
    </location>
</feature>
<organism evidence="25 26">
    <name type="scientific">Platanthera zijinensis</name>
    <dbReference type="NCBI Taxonomy" id="2320716"/>
    <lineage>
        <taxon>Eukaryota</taxon>
        <taxon>Viridiplantae</taxon>
        <taxon>Streptophyta</taxon>
        <taxon>Embryophyta</taxon>
        <taxon>Tracheophyta</taxon>
        <taxon>Spermatophyta</taxon>
        <taxon>Magnoliopsida</taxon>
        <taxon>Liliopsida</taxon>
        <taxon>Asparagales</taxon>
        <taxon>Orchidaceae</taxon>
        <taxon>Orchidoideae</taxon>
        <taxon>Orchideae</taxon>
        <taxon>Orchidinae</taxon>
        <taxon>Platanthera</taxon>
    </lineage>
</organism>
<comment type="subcellular location">
    <subcellularLocation>
        <location evidence="1">Cell membrane</location>
        <topology evidence="1">Single-pass type I membrane protein</topology>
    </subcellularLocation>
</comment>
<evidence type="ECO:0000256" key="7">
    <source>
        <dbReference type="ARBA" id="ARBA00022614"/>
    </source>
</evidence>
<dbReference type="EC" id="2.7.11.1" evidence="3"/>
<evidence type="ECO:0000256" key="13">
    <source>
        <dbReference type="ARBA" id="ARBA00022777"/>
    </source>
</evidence>
<keyword evidence="12 21" id="KW-0547">Nucleotide-binding</keyword>
<dbReference type="FunFam" id="3.80.10.10:FF:000453">
    <property type="entry name" value="Leucine-rich receptor-like protein kinase family protein"/>
    <property type="match status" value="1"/>
</dbReference>
<evidence type="ECO:0000256" key="1">
    <source>
        <dbReference type="ARBA" id="ARBA00004251"/>
    </source>
</evidence>
<evidence type="ECO:0000256" key="3">
    <source>
        <dbReference type="ARBA" id="ARBA00012513"/>
    </source>
</evidence>
<evidence type="ECO:0000259" key="24">
    <source>
        <dbReference type="PROSITE" id="PS50011"/>
    </source>
</evidence>
<comment type="catalytic activity">
    <reaction evidence="20">
        <text>L-seryl-[protein] + ATP = O-phospho-L-seryl-[protein] + ADP + H(+)</text>
        <dbReference type="Rhea" id="RHEA:17989"/>
        <dbReference type="Rhea" id="RHEA-COMP:9863"/>
        <dbReference type="Rhea" id="RHEA-COMP:11604"/>
        <dbReference type="ChEBI" id="CHEBI:15378"/>
        <dbReference type="ChEBI" id="CHEBI:29999"/>
        <dbReference type="ChEBI" id="CHEBI:30616"/>
        <dbReference type="ChEBI" id="CHEBI:83421"/>
        <dbReference type="ChEBI" id="CHEBI:456216"/>
        <dbReference type="EC" id="2.7.11.1"/>
    </reaction>
</comment>
<evidence type="ECO:0000256" key="18">
    <source>
        <dbReference type="ARBA" id="ARBA00023180"/>
    </source>
</evidence>
<evidence type="ECO:0000256" key="4">
    <source>
        <dbReference type="ARBA" id="ARBA00022475"/>
    </source>
</evidence>
<keyword evidence="7" id="KW-0433">Leucine-rich repeat</keyword>
<dbReference type="SMART" id="SM00220">
    <property type="entry name" value="S_TKc"/>
    <property type="match status" value="1"/>
</dbReference>